<feature type="transmembrane region" description="Helical" evidence="5">
    <location>
        <begin position="213"/>
        <end position="232"/>
    </location>
</feature>
<feature type="transmembrane region" description="Helical" evidence="5">
    <location>
        <begin position="412"/>
        <end position="436"/>
    </location>
</feature>
<sequence length="488" mass="55220">MNRKKNLESVILVIGTITFFMSLFFSQSLIGYSVAVFLGLYTLLNPKRALFILSLYFPIRPLITELNPGLKVLGDLIIVILFIRAVIICVRNNGFKAIFALEWFEWAFIIYAVFGSLVGLLHGVSAASVVFQFRAFMITYLLFYAVKRMDSFRRREWLGWLWFVFFIAVTICIHGLVEKLSLRTFLLPEAWAEQDLSPTNAIRIYGMAHNPNVLALFLGIAFMTTMFLRMFYGEGKNKSVVLKSEEGGYNTFKRVIIDIGLILITGVFLLTYSRGSMIAFAVVFIVYVVVSGRLKIIKPVVIYLFLAIFLVFYPANKAAELIQKQFGNHYGQAVHYTDRLTGTFSGQSIDQSVGGGRLYIVKKGFTIFQDHPVAGTGFGTFGDSAAHAFGSPIYKKYQIPRTIYTDNQYIEIIVQTGIIGVILFAVFLLGMLRVLWKNRGPFVIPLVALLIGAYVSGLYYNIWEDKAFTLFFFMMFGLIYSRGSDPKV</sequence>
<dbReference type="InterPro" id="IPR051533">
    <property type="entry name" value="WaaL-like"/>
</dbReference>
<keyword evidence="7" id="KW-0436">Ligase</keyword>
<dbReference type="Pfam" id="PF04932">
    <property type="entry name" value="Wzy_C"/>
    <property type="match status" value="1"/>
</dbReference>
<evidence type="ECO:0000313" key="8">
    <source>
        <dbReference type="Proteomes" id="UP000295416"/>
    </source>
</evidence>
<dbReference type="AlphaFoldDB" id="A0A4R2NVN9"/>
<feature type="transmembrane region" description="Helical" evidence="5">
    <location>
        <begin position="296"/>
        <end position="315"/>
    </location>
</feature>
<feature type="transmembrane region" description="Helical" evidence="5">
    <location>
        <begin position="103"/>
        <end position="123"/>
    </location>
</feature>
<evidence type="ECO:0000256" key="3">
    <source>
        <dbReference type="ARBA" id="ARBA00022989"/>
    </source>
</evidence>
<accession>A0A4R2NVN9</accession>
<protein>
    <submittedName>
        <fullName evidence="7">O-antigen ligase</fullName>
    </submittedName>
</protein>
<feature type="transmembrane region" description="Helical" evidence="5">
    <location>
        <begin position="261"/>
        <end position="290"/>
    </location>
</feature>
<dbReference type="GO" id="GO:0016874">
    <property type="term" value="F:ligase activity"/>
    <property type="evidence" value="ECO:0007669"/>
    <property type="project" value="UniProtKB-KW"/>
</dbReference>
<dbReference type="GO" id="GO:0016020">
    <property type="term" value="C:membrane"/>
    <property type="evidence" value="ECO:0007669"/>
    <property type="project" value="UniProtKB-SubCell"/>
</dbReference>
<organism evidence="7 8">
    <name type="scientific">Scopulibacillus darangshiensis</name>
    <dbReference type="NCBI Taxonomy" id="442528"/>
    <lineage>
        <taxon>Bacteria</taxon>
        <taxon>Bacillati</taxon>
        <taxon>Bacillota</taxon>
        <taxon>Bacilli</taxon>
        <taxon>Bacillales</taxon>
        <taxon>Sporolactobacillaceae</taxon>
        <taxon>Scopulibacillus</taxon>
    </lineage>
</organism>
<keyword evidence="3 5" id="KW-1133">Transmembrane helix</keyword>
<evidence type="ECO:0000259" key="6">
    <source>
        <dbReference type="Pfam" id="PF04932"/>
    </source>
</evidence>
<feature type="transmembrane region" description="Helical" evidence="5">
    <location>
        <begin position="72"/>
        <end position="91"/>
    </location>
</feature>
<feature type="transmembrane region" description="Helical" evidence="5">
    <location>
        <begin position="467"/>
        <end position="483"/>
    </location>
</feature>
<evidence type="ECO:0000256" key="5">
    <source>
        <dbReference type="SAM" id="Phobius"/>
    </source>
</evidence>
<feature type="transmembrane region" description="Helical" evidence="5">
    <location>
        <begin position="442"/>
        <end position="460"/>
    </location>
</feature>
<dbReference type="PANTHER" id="PTHR37422">
    <property type="entry name" value="TEICHURONIC ACID BIOSYNTHESIS PROTEIN TUAE"/>
    <property type="match status" value="1"/>
</dbReference>
<dbReference type="EMBL" id="SLXK01000020">
    <property type="protein sequence ID" value="TCP26012.1"/>
    <property type="molecule type" value="Genomic_DNA"/>
</dbReference>
<gene>
    <name evidence="7" type="ORF">EV207_12046</name>
</gene>
<dbReference type="RefSeq" id="WP_165886944.1">
    <property type="nucleotide sequence ID" value="NZ_SLXK01000020.1"/>
</dbReference>
<feature type="transmembrane region" description="Helical" evidence="5">
    <location>
        <begin position="129"/>
        <end position="146"/>
    </location>
</feature>
<dbReference type="PANTHER" id="PTHR37422:SF13">
    <property type="entry name" value="LIPOPOLYSACCHARIDE BIOSYNTHESIS PROTEIN PA4999-RELATED"/>
    <property type="match status" value="1"/>
</dbReference>
<evidence type="ECO:0000256" key="2">
    <source>
        <dbReference type="ARBA" id="ARBA00022692"/>
    </source>
</evidence>
<dbReference type="Proteomes" id="UP000295416">
    <property type="component" value="Unassembled WGS sequence"/>
</dbReference>
<evidence type="ECO:0000256" key="4">
    <source>
        <dbReference type="ARBA" id="ARBA00023136"/>
    </source>
</evidence>
<dbReference type="InterPro" id="IPR007016">
    <property type="entry name" value="O-antigen_ligase-rel_domated"/>
</dbReference>
<evidence type="ECO:0000256" key="1">
    <source>
        <dbReference type="ARBA" id="ARBA00004141"/>
    </source>
</evidence>
<keyword evidence="8" id="KW-1185">Reference proteome</keyword>
<reference evidence="7 8" key="1">
    <citation type="submission" date="2019-03" db="EMBL/GenBank/DDBJ databases">
        <title>Genomic Encyclopedia of Type Strains, Phase IV (KMG-IV): sequencing the most valuable type-strain genomes for metagenomic binning, comparative biology and taxonomic classification.</title>
        <authorList>
            <person name="Goeker M."/>
        </authorList>
    </citation>
    <scope>NUCLEOTIDE SEQUENCE [LARGE SCALE GENOMIC DNA]</scope>
    <source>
        <strain evidence="7 8">DSM 19377</strain>
    </source>
</reference>
<name>A0A4R2NVN9_9BACL</name>
<keyword evidence="4 5" id="KW-0472">Membrane</keyword>
<comment type="caution">
    <text evidence="7">The sequence shown here is derived from an EMBL/GenBank/DDBJ whole genome shotgun (WGS) entry which is preliminary data.</text>
</comment>
<comment type="subcellular location">
    <subcellularLocation>
        <location evidence="1">Membrane</location>
        <topology evidence="1">Multi-pass membrane protein</topology>
    </subcellularLocation>
</comment>
<feature type="transmembrane region" description="Helical" evidence="5">
    <location>
        <begin position="12"/>
        <end position="41"/>
    </location>
</feature>
<feature type="domain" description="O-antigen ligase-related" evidence="6">
    <location>
        <begin position="260"/>
        <end position="425"/>
    </location>
</feature>
<evidence type="ECO:0000313" key="7">
    <source>
        <dbReference type="EMBL" id="TCP26012.1"/>
    </source>
</evidence>
<feature type="transmembrane region" description="Helical" evidence="5">
    <location>
        <begin position="158"/>
        <end position="177"/>
    </location>
</feature>
<keyword evidence="2 5" id="KW-0812">Transmembrane</keyword>
<proteinExistence type="predicted"/>